<proteinExistence type="predicted"/>
<comment type="caution">
    <text evidence="1">The sequence shown here is derived from an EMBL/GenBank/DDBJ whole genome shotgun (WGS) entry which is preliminary data.</text>
</comment>
<dbReference type="Proteomes" id="UP001145481">
    <property type="component" value="Unassembled WGS sequence"/>
</dbReference>
<dbReference type="RefSeq" id="WP_271345438.1">
    <property type="nucleotide sequence ID" value="NZ_JADMLJ010000001.1"/>
</dbReference>
<dbReference type="EMBL" id="JANJHC010000001">
    <property type="protein sequence ID" value="MDA5622013.1"/>
    <property type="molecule type" value="Genomic_DNA"/>
</dbReference>
<name>A0A9X3UMB0_PASMD</name>
<sequence>MFLKYLLVFGYLDTLRTLSGLEKATNDKRYEVWTYHGGIPVSVLEQAIQELESGEQLKITDAQKESGAEIDGIIVMSGNGKILSVNLNPVNASEFPYSVYTCEPDVACVFGFGIPYLYHALNYSHVTQLMAGTCGEMRSSHGN</sequence>
<reference evidence="1" key="1">
    <citation type="submission" date="2022-07" db="EMBL/GenBank/DDBJ databases">
        <title>Genome-based characterization of novel serogroup A variants of Pasteurella multocida.</title>
        <authorList>
            <person name="Prajapati A."/>
            <person name="Yogisharadhya R."/>
            <person name="Mohanty N."/>
            <person name="Chanda M."/>
            <person name="Mendem S.K."/>
            <person name="Siddaramappa S."/>
            <person name="Shivachandra S.B."/>
        </authorList>
    </citation>
    <scope>NUCLEOTIDE SEQUENCE</scope>
    <source>
        <strain evidence="1">NIVEDIPm19</strain>
    </source>
</reference>
<dbReference type="AlphaFoldDB" id="A0A9X3UMB0"/>
<gene>
    <name evidence="1" type="ORF">NM948_00330</name>
</gene>
<accession>A0A9X3UMB0</accession>
<protein>
    <submittedName>
        <fullName evidence="1">Uncharacterized protein</fullName>
    </submittedName>
</protein>
<evidence type="ECO:0000313" key="2">
    <source>
        <dbReference type="Proteomes" id="UP001145481"/>
    </source>
</evidence>
<evidence type="ECO:0000313" key="1">
    <source>
        <dbReference type="EMBL" id="MDA5622013.1"/>
    </source>
</evidence>
<organism evidence="1 2">
    <name type="scientific">Pasteurella multocida</name>
    <dbReference type="NCBI Taxonomy" id="747"/>
    <lineage>
        <taxon>Bacteria</taxon>
        <taxon>Pseudomonadati</taxon>
        <taxon>Pseudomonadota</taxon>
        <taxon>Gammaproteobacteria</taxon>
        <taxon>Pasteurellales</taxon>
        <taxon>Pasteurellaceae</taxon>
        <taxon>Pasteurella</taxon>
    </lineage>
</organism>